<dbReference type="VEuPathDB" id="FungiDB:ASPACDRAFT_1860604"/>
<evidence type="ECO:0000256" key="6">
    <source>
        <dbReference type="ARBA" id="ARBA00023242"/>
    </source>
</evidence>
<protein>
    <recommendedName>
        <fullName evidence="7">Zn(2)-C6 fungal-type domain-containing protein</fullName>
    </recommendedName>
</protein>
<dbReference type="SMART" id="SM00066">
    <property type="entry name" value="GAL4"/>
    <property type="match status" value="1"/>
</dbReference>
<sequence length="565" mass="64313">MKPLSAKPRRAGFTRSRTGCRTCRTRRIKCDETPGSCRNCTSTGRRCDGYDSYQQLFLSTNGEKLNYRRDPLPVVAGPVTVAVPWASTSDERRCFSFVQARTLPDALSFFDSAVWQQFLLQMVPREPAVWHAVVALGAVHQQVEAGGVIGRASQFWYWVAVAQSARAFACLRQRNPHDPQVRDVTLLCCLLFTVVSIIWQDYCAALQHLRAGLRILRESEPSSRSPTSRRWVAVFRHLDTQIGMDGPGLWRWGEEDEAGTLIQPAPDPWWPQPQQQQQDDKWLEPHNDPLYSARQALEPLHNRLFKFVRGCWRMSPAELQAARTTLSAEQLAMAAQLRPAMQLLQTLHQRDDLSPKSRHGVELLELLVITISLVVQTGPVHHDPEQLRRFTPQYRAVLRRIQQFIADFPGRPTVTVDLGVVPLLFIVADGCQDFRLRWEAMQALRDWPHQEGPFHSVAVAALLEDRMIRELRASLRRRTAERRLSQLGGSLLRPDAECGDGHDEEARLEEQLREELAAITAPKEGAGSRSPDKAREQEAHVAWFWRQVRRSNDHWGLAGKVKNLA</sequence>
<dbReference type="Gene3D" id="4.10.240.10">
    <property type="entry name" value="Zn(2)-C6 fungal-type DNA-binding domain"/>
    <property type="match status" value="1"/>
</dbReference>
<keyword evidence="4" id="KW-0238">DNA-binding</keyword>
<organism evidence="8 9">
    <name type="scientific">Aspergillus aculeatus (strain ATCC 16872 / CBS 172.66 / WB 5094)</name>
    <dbReference type="NCBI Taxonomy" id="690307"/>
    <lineage>
        <taxon>Eukaryota</taxon>
        <taxon>Fungi</taxon>
        <taxon>Dikarya</taxon>
        <taxon>Ascomycota</taxon>
        <taxon>Pezizomycotina</taxon>
        <taxon>Eurotiomycetes</taxon>
        <taxon>Eurotiomycetidae</taxon>
        <taxon>Eurotiales</taxon>
        <taxon>Aspergillaceae</taxon>
        <taxon>Aspergillus</taxon>
        <taxon>Aspergillus subgen. Circumdati</taxon>
    </lineage>
</organism>
<dbReference type="PROSITE" id="PS00463">
    <property type="entry name" value="ZN2_CY6_FUNGAL_1"/>
    <property type="match status" value="1"/>
</dbReference>
<dbReference type="SUPFAM" id="SSF57701">
    <property type="entry name" value="Zn2/Cys6 DNA-binding domain"/>
    <property type="match status" value="1"/>
</dbReference>
<dbReference type="GO" id="GO:0000981">
    <property type="term" value="F:DNA-binding transcription factor activity, RNA polymerase II-specific"/>
    <property type="evidence" value="ECO:0007669"/>
    <property type="project" value="InterPro"/>
</dbReference>
<dbReference type="InterPro" id="IPR001138">
    <property type="entry name" value="Zn2Cys6_DnaBD"/>
</dbReference>
<evidence type="ECO:0000256" key="5">
    <source>
        <dbReference type="ARBA" id="ARBA00023163"/>
    </source>
</evidence>
<dbReference type="Proteomes" id="UP000184546">
    <property type="component" value="Unassembled WGS sequence"/>
</dbReference>
<keyword evidence="2" id="KW-0862">Zinc</keyword>
<name>A0A1L9WFP7_ASPA1</name>
<dbReference type="RefSeq" id="XP_020051265.1">
    <property type="nucleotide sequence ID" value="XM_020197757.1"/>
</dbReference>
<dbReference type="Pfam" id="PF00172">
    <property type="entry name" value="Zn_clus"/>
    <property type="match status" value="1"/>
</dbReference>
<dbReference type="GeneID" id="30971571"/>
<reference evidence="9" key="1">
    <citation type="journal article" date="2017" name="Genome Biol.">
        <title>Comparative genomics reveals high biological diversity and specific adaptations in the industrially and medically important fungal genus Aspergillus.</title>
        <authorList>
            <person name="de Vries R.P."/>
            <person name="Riley R."/>
            <person name="Wiebenga A."/>
            <person name="Aguilar-Osorio G."/>
            <person name="Amillis S."/>
            <person name="Uchima C.A."/>
            <person name="Anderluh G."/>
            <person name="Asadollahi M."/>
            <person name="Askin M."/>
            <person name="Barry K."/>
            <person name="Battaglia E."/>
            <person name="Bayram O."/>
            <person name="Benocci T."/>
            <person name="Braus-Stromeyer S.A."/>
            <person name="Caldana C."/>
            <person name="Canovas D."/>
            <person name="Cerqueira G.C."/>
            <person name="Chen F."/>
            <person name="Chen W."/>
            <person name="Choi C."/>
            <person name="Clum A."/>
            <person name="Dos Santos R.A."/>
            <person name="Damasio A.R."/>
            <person name="Diallinas G."/>
            <person name="Emri T."/>
            <person name="Fekete E."/>
            <person name="Flipphi M."/>
            <person name="Freyberg S."/>
            <person name="Gallo A."/>
            <person name="Gournas C."/>
            <person name="Habgood R."/>
            <person name="Hainaut M."/>
            <person name="Harispe M.L."/>
            <person name="Henrissat B."/>
            <person name="Hilden K.S."/>
            <person name="Hope R."/>
            <person name="Hossain A."/>
            <person name="Karabika E."/>
            <person name="Karaffa L."/>
            <person name="Karanyi Z."/>
            <person name="Krasevec N."/>
            <person name="Kuo A."/>
            <person name="Kusch H."/>
            <person name="LaButti K."/>
            <person name="Lagendijk E.L."/>
            <person name="Lapidus A."/>
            <person name="Levasseur A."/>
            <person name="Lindquist E."/>
            <person name="Lipzen A."/>
            <person name="Logrieco A.F."/>
            <person name="MacCabe A."/>
            <person name="Maekelae M.R."/>
            <person name="Malavazi I."/>
            <person name="Melin P."/>
            <person name="Meyer V."/>
            <person name="Mielnichuk N."/>
            <person name="Miskei M."/>
            <person name="Molnar A.P."/>
            <person name="Mule G."/>
            <person name="Ngan C.Y."/>
            <person name="Orejas M."/>
            <person name="Orosz E."/>
            <person name="Ouedraogo J.P."/>
            <person name="Overkamp K.M."/>
            <person name="Park H.-S."/>
            <person name="Perrone G."/>
            <person name="Piumi F."/>
            <person name="Punt P.J."/>
            <person name="Ram A.F."/>
            <person name="Ramon A."/>
            <person name="Rauscher S."/>
            <person name="Record E."/>
            <person name="Riano-Pachon D.M."/>
            <person name="Robert V."/>
            <person name="Roehrig J."/>
            <person name="Ruller R."/>
            <person name="Salamov A."/>
            <person name="Salih N.S."/>
            <person name="Samson R.A."/>
            <person name="Sandor E."/>
            <person name="Sanguinetti M."/>
            <person name="Schuetze T."/>
            <person name="Sepcic K."/>
            <person name="Shelest E."/>
            <person name="Sherlock G."/>
            <person name="Sophianopoulou V."/>
            <person name="Squina F.M."/>
            <person name="Sun H."/>
            <person name="Susca A."/>
            <person name="Todd R.B."/>
            <person name="Tsang A."/>
            <person name="Unkles S.E."/>
            <person name="van de Wiele N."/>
            <person name="van Rossen-Uffink D."/>
            <person name="Oliveira J.V."/>
            <person name="Vesth T.C."/>
            <person name="Visser J."/>
            <person name="Yu J.-H."/>
            <person name="Zhou M."/>
            <person name="Andersen M.R."/>
            <person name="Archer D.B."/>
            <person name="Baker S.E."/>
            <person name="Benoit I."/>
            <person name="Brakhage A.A."/>
            <person name="Braus G.H."/>
            <person name="Fischer R."/>
            <person name="Frisvad J.C."/>
            <person name="Goldman G.H."/>
            <person name="Houbraken J."/>
            <person name="Oakley B."/>
            <person name="Pocsi I."/>
            <person name="Scazzocchio C."/>
            <person name="Seiboth B."/>
            <person name="vanKuyk P.A."/>
            <person name="Wortman J."/>
            <person name="Dyer P.S."/>
            <person name="Grigoriev I.V."/>
        </authorList>
    </citation>
    <scope>NUCLEOTIDE SEQUENCE [LARGE SCALE GENOMIC DNA]</scope>
    <source>
        <strain evidence="9">ATCC 16872 / CBS 172.66 / WB 5094</strain>
    </source>
</reference>
<evidence type="ECO:0000259" key="7">
    <source>
        <dbReference type="PROSITE" id="PS50048"/>
    </source>
</evidence>
<dbReference type="InterPro" id="IPR036864">
    <property type="entry name" value="Zn2-C6_fun-type_DNA-bd_sf"/>
</dbReference>
<dbReference type="PANTHER" id="PTHR36206:SF16">
    <property type="entry name" value="TRANSCRIPTION FACTOR DOMAIN-CONTAINING PROTEIN-RELATED"/>
    <property type="match status" value="1"/>
</dbReference>
<dbReference type="GO" id="GO:0008270">
    <property type="term" value="F:zinc ion binding"/>
    <property type="evidence" value="ECO:0007669"/>
    <property type="project" value="InterPro"/>
</dbReference>
<feature type="domain" description="Zn(2)-C6 fungal-type" evidence="7">
    <location>
        <begin position="19"/>
        <end position="47"/>
    </location>
</feature>
<dbReference type="OrthoDB" id="4484945at2759"/>
<evidence type="ECO:0000313" key="8">
    <source>
        <dbReference type="EMBL" id="OJJ94925.1"/>
    </source>
</evidence>
<evidence type="ECO:0000313" key="9">
    <source>
        <dbReference type="Proteomes" id="UP000184546"/>
    </source>
</evidence>
<dbReference type="InterPro" id="IPR021858">
    <property type="entry name" value="Fun_TF"/>
</dbReference>
<dbReference type="Pfam" id="PF11951">
    <property type="entry name" value="Fungal_trans_2"/>
    <property type="match status" value="1"/>
</dbReference>
<dbReference type="CDD" id="cd00067">
    <property type="entry name" value="GAL4"/>
    <property type="match status" value="1"/>
</dbReference>
<keyword evidence="1" id="KW-0479">Metal-binding</keyword>
<dbReference type="OMA" id="WYWEEED"/>
<evidence type="ECO:0000256" key="4">
    <source>
        <dbReference type="ARBA" id="ARBA00023125"/>
    </source>
</evidence>
<gene>
    <name evidence="8" type="ORF">ASPACDRAFT_1860604</name>
</gene>
<dbReference type="AlphaFoldDB" id="A0A1L9WFP7"/>
<dbReference type="InterPro" id="IPR052360">
    <property type="entry name" value="Transcr_Regulatory_Proteins"/>
</dbReference>
<dbReference type="GO" id="GO:0003677">
    <property type="term" value="F:DNA binding"/>
    <property type="evidence" value="ECO:0007669"/>
    <property type="project" value="UniProtKB-KW"/>
</dbReference>
<accession>A0A1L9WFP7</accession>
<evidence type="ECO:0000256" key="1">
    <source>
        <dbReference type="ARBA" id="ARBA00022723"/>
    </source>
</evidence>
<dbReference type="GO" id="GO:0009893">
    <property type="term" value="P:positive regulation of metabolic process"/>
    <property type="evidence" value="ECO:0007669"/>
    <property type="project" value="UniProtKB-ARBA"/>
</dbReference>
<evidence type="ECO:0000256" key="3">
    <source>
        <dbReference type="ARBA" id="ARBA00023015"/>
    </source>
</evidence>
<keyword evidence="3" id="KW-0805">Transcription regulation</keyword>
<dbReference type="PROSITE" id="PS50048">
    <property type="entry name" value="ZN2_CY6_FUNGAL_2"/>
    <property type="match status" value="1"/>
</dbReference>
<keyword evidence="5" id="KW-0804">Transcription</keyword>
<dbReference type="STRING" id="690307.A0A1L9WFP7"/>
<dbReference type="PANTHER" id="PTHR36206">
    <property type="entry name" value="ASPERCRYPTIN BIOSYNTHESIS CLUSTER-SPECIFIC TRANSCRIPTION REGULATOR ATNN-RELATED"/>
    <property type="match status" value="1"/>
</dbReference>
<evidence type="ECO:0000256" key="2">
    <source>
        <dbReference type="ARBA" id="ARBA00022833"/>
    </source>
</evidence>
<keyword evidence="6" id="KW-0539">Nucleus</keyword>
<dbReference type="EMBL" id="KV878992">
    <property type="protein sequence ID" value="OJJ94925.1"/>
    <property type="molecule type" value="Genomic_DNA"/>
</dbReference>
<proteinExistence type="predicted"/>
<keyword evidence="9" id="KW-1185">Reference proteome</keyword>